<keyword evidence="9 13" id="KW-0496">Mitochondrion</keyword>
<comment type="domain">
    <text evidence="13">The twin CX3C motif contains 4 conserved Cys residues that form 2 disulfide bonds in the mitochondrial intermembrane space.</text>
</comment>
<keyword evidence="10" id="KW-0472">Membrane</keyword>
<evidence type="ECO:0000256" key="12">
    <source>
        <dbReference type="ARBA" id="ARBA00023186"/>
    </source>
</evidence>
<dbReference type="SUPFAM" id="SSF144122">
    <property type="entry name" value="Tim10-like"/>
    <property type="match status" value="1"/>
</dbReference>
<keyword evidence="16" id="KW-1185">Reference proteome</keyword>
<evidence type="ECO:0000256" key="9">
    <source>
        <dbReference type="ARBA" id="ARBA00023128"/>
    </source>
</evidence>
<dbReference type="PANTHER" id="PTHR11038:SF16">
    <property type="entry name" value="MITOCHONDRIAL IMPORT INNER MEMBRANE TRANSLOCASE SUBUNIT TIM10"/>
    <property type="match status" value="1"/>
</dbReference>
<dbReference type="PANTHER" id="PTHR11038">
    <property type="entry name" value="MITOCHONDRIAL IMPORT INNER MEMBRANE TRANSLOCASE SUBUNIT TIM10"/>
    <property type="match status" value="1"/>
</dbReference>
<evidence type="ECO:0000256" key="1">
    <source>
        <dbReference type="ARBA" id="ARBA00004137"/>
    </source>
</evidence>
<dbReference type="Proteomes" id="UP000242525">
    <property type="component" value="Unassembled WGS sequence"/>
</dbReference>
<evidence type="ECO:0000256" key="4">
    <source>
        <dbReference type="ARBA" id="ARBA00022723"/>
    </source>
</evidence>
<dbReference type="GO" id="GO:0015031">
    <property type="term" value="P:protein transport"/>
    <property type="evidence" value="ECO:0007669"/>
    <property type="project" value="UniProtKB-KW"/>
</dbReference>
<dbReference type="InterPro" id="IPR035427">
    <property type="entry name" value="Tim10-like_dom_sf"/>
</dbReference>
<protein>
    <recommendedName>
        <fullName evidence="13">Mitochondrial import inner membrane translocase subunit</fullName>
    </recommendedName>
</protein>
<keyword evidence="11 13" id="KW-1015">Disulfide bond</keyword>
<dbReference type="InterPro" id="IPR004217">
    <property type="entry name" value="Tim10-like"/>
</dbReference>
<organism evidence="15 16">
    <name type="scientific">Geotrichum candidum</name>
    <name type="common">Oospora lactis</name>
    <name type="synonym">Dipodascus geotrichum</name>
    <dbReference type="NCBI Taxonomy" id="1173061"/>
    <lineage>
        <taxon>Eukaryota</taxon>
        <taxon>Fungi</taxon>
        <taxon>Dikarya</taxon>
        <taxon>Ascomycota</taxon>
        <taxon>Saccharomycotina</taxon>
        <taxon>Dipodascomycetes</taxon>
        <taxon>Dipodascales</taxon>
        <taxon>Dipodascaceae</taxon>
        <taxon>Geotrichum</taxon>
    </lineage>
</organism>
<evidence type="ECO:0000256" key="13">
    <source>
        <dbReference type="RuleBase" id="RU367043"/>
    </source>
</evidence>
<keyword evidence="6" id="KW-0862">Zinc</keyword>
<evidence type="ECO:0000256" key="8">
    <source>
        <dbReference type="ARBA" id="ARBA00023010"/>
    </source>
</evidence>
<comment type="subunit">
    <text evidence="13">Heterohexamer.</text>
</comment>
<dbReference type="FunFam" id="1.10.287.810:FF:000002">
    <property type="entry name" value="Mitochondrial import inner membrane translocase subunit tim10"/>
    <property type="match status" value="1"/>
</dbReference>
<sequence length="93" mass="10074">MSSYFGLGGGAGAGNVNPQKLAAAEAELDMVTDMFNRLVDGCYKKCINTTYSEGEVNKGEGLCLDRCVAKYFEVNTKVGEHMQKLGQNGLMKR</sequence>
<evidence type="ECO:0000256" key="7">
    <source>
        <dbReference type="ARBA" id="ARBA00022927"/>
    </source>
</evidence>
<comment type="similarity">
    <text evidence="2 13">Belongs to the small Tim family.</text>
</comment>
<keyword evidence="5 13" id="KW-0999">Mitochondrion inner membrane</keyword>
<dbReference type="OrthoDB" id="274922at2759"/>
<dbReference type="EMBL" id="CCBN010000006">
    <property type="protein sequence ID" value="CDO53993.1"/>
    <property type="molecule type" value="Genomic_DNA"/>
</dbReference>
<proteinExistence type="inferred from homology"/>
<accession>A0A0J9XAY8</accession>
<evidence type="ECO:0000256" key="3">
    <source>
        <dbReference type="ARBA" id="ARBA00022448"/>
    </source>
</evidence>
<keyword evidence="7 13" id="KW-0653">Protein transport</keyword>
<evidence type="ECO:0000259" key="14">
    <source>
        <dbReference type="Pfam" id="PF02953"/>
    </source>
</evidence>
<keyword evidence="3 13" id="KW-0813">Transport</keyword>
<comment type="subcellular location">
    <subcellularLocation>
        <location evidence="1 13">Mitochondrion inner membrane</location>
        <topology evidence="1 13">Peripheral membrane protein</topology>
        <orientation evidence="1 13">Intermembrane side</orientation>
    </subcellularLocation>
</comment>
<dbReference type="GO" id="GO:0005743">
    <property type="term" value="C:mitochondrial inner membrane"/>
    <property type="evidence" value="ECO:0007669"/>
    <property type="project" value="UniProtKB-SubCell"/>
</dbReference>
<keyword evidence="4" id="KW-0479">Metal-binding</keyword>
<evidence type="ECO:0000256" key="2">
    <source>
        <dbReference type="ARBA" id="ARBA00006720"/>
    </source>
</evidence>
<evidence type="ECO:0000313" key="16">
    <source>
        <dbReference type="Proteomes" id="UP000242525"/>
    </source>
</evidence>
<evidence type="ECO:0000256" key="6">
    <source>
        <dbReference type="ARBA" id="ARBA00022833"/>
    </source>
</evidence>
<dbReference type="GO" id="GO:0046872">
    <property type="term" value="F:metal ion binding"/>
    <property type="evidence" value="ECO:0007669"/>
    <property type="project" value="UniProtKB-KW"/>
</dbReference>
<comment type="caution">
    <text evidence="15">The sequence shown here is derived from an EMBL/GenBank/DDBJ whole genome shotgun (WGS) entry which is preliminary data.</text>
</comment>
<keyword evidence="8 13" id="KW-0811">Translocation</keyword>
<name>A0A0J9XAY8_GEOCN</name>
<gene>
    <name evidence="15" type="ORF">BN980_GECA06s03079g</name>
</gene>
<comment type="function">
    <text evidence="13">Mitochondrial intermembrane chaperone that participates in the import and insertion of some multi-pass transmembrane proteins into the mitochondrial inner membrane. Also required for the transfer of beta-barrel precursors from the TOM complex to the sorting and assembly machinery (SAM complex) of the outer membrane. Acts as a chaperone-like protein that protects the hydrophobic precursors from aggregation and guide them through the mitochondrial intermembrane space.</text>
</comment>
<evidence type="ECO:0000256" key="5">
    <source>
        <dbReference type="ARBA" id="ARBA00022792"/>
    </source>
</evidence>
<dbReference type="AlphaFoldDB" id="A0A0J9XAY8"/>
<keyword evidence="12 13" id="KW-0143">Chaperone</keyword>
<dbReference type="Gene3D" id="1.10.287.810">
    <property type="entry name" value="Mitochondrial import inner membrane translocase subunit tim13 like domains"/>
    <property type="match status" value="1"/>
</dbReference>
<feature type="domain" description="Tim10-like" evidence="14">
    <location>
        <begin position="22"/>
        <end position="84"/>
    </location>
</feature>
<evidence type="ECO:0000256" key="10">
    <source>
        <dbReference type="ARBA" id="ARBA00023136"/>
    </source>
</evidence>
<dbReference type="Pfam" id="PF02953">
    <property type="entry name" value="zf-Tim10_DDP"/>
    <property type="match status" value="1"/>
</dbReference>
<reference evidence="15" key="1">
    <citation type="submission" date="2014-03" db="EMBL/GenBank/DDBJ databases">
        <authorList>
            <person name="Casaregola S."/>
        </authorList>
    </citation>
    <scope>NUCLEOTIDE SEQUENCE [LARGE SCALE GENOMIC DNA]</scope>
    <source>
        <strain evidence="15">CLIB 918</strain>
    </source>
</reference>
<evidence type="ECO:0000313" key="15">
    <source>
        <dbReference type="EMBL" id="CDO53993.1"/>
    </source>
</evidence>
<evidence type="ECO:0000256" key="11">
    <source>
        <dbReference type="ARBA" id="ARBA00023157"/>
    </source>
</evidence>
<dbReference type="STRING" id="1173061.A0A0J9XAY8"/>
<dbReference type="GO" id="GO:0045039">
    <property type="term" value="P:protein insertion into mitochondrial inner membrane"/>
    <property type="evidence" value="ECO:0007669"/>
    <property type="project" value="TreeGrafter"/>
</dbReference>